<comment type="caution">
    <text evidence="1">The sequence shown here is derived from an EMBL/GenBank/DDBJ whole genome shotgun (WGS) entry which is preliminary data.</text>
</comment>
<reference evidence="1" key="1">
    <citation type="submission" date="2020-07" db="EMBL/GenBank/DDBJ databases">
        <title>Genome sequence and genetic diversity analysis of an under-domesticated orphan crop, white fonio (Digitaria exilis).</title>
        <authorList>
            <person name="Bennetzen J.L."/>
            <person name="Chen S."/>
            <person name="Ma X."/>
            <person name="Wang X."/>
            <person name="Yssel A.E.J."/>
            <person name="Chaluvadi S.R."/>
            <person name="Johnson M."/>
            <person name="Gangashetty P."/>
            <person name="Hamidou F."/>
            <person name="Sanogo M.D."/>
            <person name="Zwaenepoel A."/>
            <person name="Wallace J."/>
            <person name="Van De Peer Y."/>
            <person name="Van Deynze A."/>
        </authorList>
    </citation>
    <scope>NUCLEOTIDE SEQUENCE</scope>
    <source>
        <tissue evidence="1">Leaves</tissue>
    </source>
</reference>
<proteinExistence type="predicted"/>
<organism evidence="1 2">
    <name type="scientific">Digitaria exilis</name>
    <dbReference type="NCBI Taxonomy" id="1010633"/>
    <lineage>
        <taxon>Eukaryota</taxon>
        <taxon>Viridiplantae</taxon>
        <taxon>Streptophyta</taxon>
        <taxon>Embryophyta</taxon>
        <taxon>Tracheophyta</taxon>
        <taxon>Spermatophyta</taxon>
        <taxon>Magnoliopsida</taxon>
        <taxon>Liliopsida</taxon>
        <taxon>Poales</taxon>
        <taxon>Poaceae</taxon>
        <taxon>PACMAD clade</taxon>
        <taxon>Panicoideae</taxon>
        <taxon>Panicodae</taxon>
        <taxon>Paniceae</taxon>
        <taxon>Anthephorinae</taxon>
        <taxon>Digitaria</taxon>
    </lineage>
</organism>
<evidence type="ECO:0000313" key="1">
    <source>
        <dbReference type="EMBL" id="KAF8724293.1"/>
    </source>
</evidence>
<keyword evidence="2" id="KW-1185">Reference proteome</keyword>
<sequence>MLWMKLLVDTRG</sequence>
<name>A0A835F0C2_9POAL</name>
<dbReference type="Proteomes" id="UP000636709">
    <property type="component" value="Unassembled WGS sequence"/>
</dbReference>
<protein>
    <submittedName>
        <fullName evidence="1">Uncharacterized protein</fullName>
    </submittedName>
</protein>
<dbReference type="EMBL" id="JACEFO010001663">
    <property type="protein sequence ID" value="KAF8724293.1"/>
    <property type="molecule type" value="Genomic_DNA"/>
</dbReference>
<evidence type="ECO:0000313" key="2">
    <source>
        <dbReference type="Proteomes" id="UP000636709"/>
    </source>
</evidence>
<accession>A0A835F0C2</accession>
<gene>
    <name evidence="1" type="ORF">HU200_021322</name>
</gene>